<organism evidence="1 2">
    <name type="scientific">Dubosiella muris</name>
    <dbReference type="NCBI Taxonomy" id="3038133"/>
    <lineage>
        <taxon>Bacteria</taxon>
        <taxon>Bacillati</taxon>
        <taxon>Bacillota</taxon>
        <taxon>Erysipelotrichia</taxon>
        <taxon>Erysipelotrichales</taxon>
        <taxon>Erysipelotrichaceae</taxon>
        <taxon>Dubosiella</taxon>
    </lineage>
</organism>
<keyword evidence="2" id="KW-1185">Reference proteome</keyword>
<reference evidence="1" key="1">
    <citation type="submission" date="2019-04" db="EMBL/GenBank/DDBJ databases">
        <title>Microbes associate with the intestines of laboratory mice.</title>
        <authorList>
            <person name="Navarre W."/>
            <person name="Wong E."/>
            <person name="Huang K."/>
            <person name="Tropini C."/>
            <person name="Ng K."/>
            <person name="Yu B."/>
        </authorList>
    </citation>
    <scope>NUCLEOTIDE SEQUENCE</scope>
    <source>
        <strain evidence="1">NM09_H32</strain>
    </source>
</reference>
<accession>A0AC61R6X1</accession>
<name>A0AC61R6X1_9FIRM</name>
<sequence length="157" mass="18125">MNLGNNLFHARRKKGYSQEDVAERLGVSRQTISKWETGETIPDVFQAKTMARLYDIPLDELIELDATLFEIEAIIAKTDEAVDEKIDWTSAWAKKYPVLARYPQTINTAYYARAIEQLLNELQAEAGYSDLDTMLVLKDVLYQTWKRKKEKSNRSTS</sequence>
<evidence type="ECO:0000313" key="2">
    <source>
        <dbReference type="Proteomes" id="UP000308836"/>
    </source>
</evidence>
<evidence type="ECO:0000313" key="1">
    <source>
        <dbReference type="EMBL" id="TGY65679.1"/>
    </source>
</evidence>
<dbReference type="Proteomes" id="UP000308836">
    <property type="component" value="Unassembled WGS sequence"/>
</dbReference>
<comment type="caution">
    <text evidence="1">The sequence shown here is derived from an EMBL/GenBank/DDBJ whole genome shotgun (WGS) entry which is preliminary data.</text>
</comment>
<dbReference type="EMBL" id="SRYG01000014">
    <property type="protein sequence ID" value="TGY65679.1"/>
    <property type="molecule type" value="Genomic_DNA"/>
</dbReference>
<protein>
    <submittedName>
        <fullName evidence="1">XRE family transcriptional regulator</fullName>
    </submittedName>
</protein>
<gene>
    <name evidence="1" type="ORF">E5336_07560</name>
</gene>
<proteinExistence type="predicted"/>